<sequence length="418" mass="46868">MNISYRISFLLSTALLAIVFLSAPQSVDAQENESSSPDLRKWSINLYGGSFLARTDMNATPFTGYAGTRTRHLNPSFGADIEYMAAPGFGLRLRYDYSMIENDEDFDSFELTMQAVTAGVSFYPLNALRSGERSPWLNPYISAHIGQAFSDWSGIDGVEDDDSRDATYGFGIGAKIRLGSRIDWILDYQYRYFNPGYEIDGGAGTGDTFENDRLAGFSTGFSLKFGSSERNHARWYSPSYESRQWQAGMESRMSEQEAEQEDVISMVDQQNATIESIVSDLEGKADQNQLERLLNDLADLQDDLDDLGATLDHELSRIDDIHNAAGMAYLTTEMPEGYYYVQVYAAWNKRLVQRALLQTRDTLAEEGINVNELQFYVYQVPSGLFTAQIGRFDDEPAANGVLEAALNLFDDSFVRTPQ</sequence>
<proteinExistence type="predicted"/>
<dbReference type="Gene3D" id="2.40.160.20">
    <property type="match status" value="1"/>
</dbReference>
<dbReference type="Pfam" id="PF13505">
    <property type="entry name" value="OMP_b-brl"/>
    <property type="match status" value="1"/>
</dbReference>
<feature type="coiled-coil region" evidence="2">
    <location>
        <begin position="283"/>
        <end position="310"/>
    </location>
</feature>
<dbReference type="EMBL" id="JAFIDN010000004">
    <property type="protein sequence ID" value="MBP3192297.1"/>
    <property type="molecule type" value="Genomic_DNA"/>
</dbReference>
<feature type="signal peptide" evidence="3">
    <location>
        <begin position="1"/>
        <end position="29"/>
    </location>
</feature>
<dbReference type="RefSeq" id="WP_210511200.1">
    <property type="nucleotide sequence ID" value="NZ_JAFIDN010000004.1"/>
</dbReference>
<feature type="domain" description="Outer membrane protein beta-barrel" evidence="4">
    <location>
        <begin position="14"/>
        <end position="225"/>
    </location>
</feature>
<keyword evidence="1 3" id="KW-0732">Signal</keyword>
<gene>
    <name evidence="5" type="ORF">NATSA_06455</name>
</gene>
<keyword evidence="6" id="KW-1185">Reference proteome</keyword>
<name>A0A8J7RST6_9BACT</name>
<keyword evidence="2" id="KW-0175">Coiled coil</keyword>
<comment type="caution">
    <text evidence="5">The sequence shown here is derived from an EMBL/GenBank/DDBJ whole genome shotgun (WGS) entry which is preliminary data.</text>
</comment>
<evidence type="ECO:0000256" key="1">
    <source>
        <dbReference type="ARBA" id="ARBA00022729"/>
    </source>
</evidence>
<dbReference type="AlphaFoldDB" id="A0A8J7RST6"/>
<dbReference type="InterPro" id="IPR011250">
    <property type="entry name" value="OMP/PagP_B-barrel"/>
</dbReference>
<dbReference type="SUPFAM" id="SSF56925">
    <property type="entry name" value="OMPA-like"/>
    <property type="match status" value="1"/>
</dbReference>
<dbReference type="Proteomes" id="UP000673975">
    <property type="component" value="Unassembled WGS sequence"/>
</dbReference>
<reference evidence="5" key="1">
    <citation type="submission" date="2021-02" db="EMBL/GenBank/DDBJ databases">
        <title>Natronogracilivirga saccharolytica gen. nov. sp. nov. a new anaerobic, haloalkiliphilic carbohydrate-fermenting bacterium from soda lake and proposing of Cyclonatronumiaceae fam. nov. in the phylum Balneolaeota.</title>
        <authorList>
            <person name="Zhilina T.N."/>
            <person name="Sorokin D.Y."/>
            <person name="Zavarzina D.G."/>
            <person name="Toshchakov S.V."/>
            <person name="Kublanov I.V."/>
        </authorList>
    </citation>
    <scope>NUCLEOTIDE SEQUENCE</scope>
    <source>
        <strain evidence="5">Z-1702</strain>
    </source>
</reference>
<dbReference type="InterPro" id="IPR027385">
    <property type="entry name" value="Beta-barrel_OMP"/>
</dbReference>
<protein>
    <submittedName>
        <fullName evidence="5">Porin family protein</fullName>
    </submittedName>
</protein>
<evidence type="ECO:0000256" key="3">
    <source>
        <dbReference type="SAM" id="SignalP"/>
    </source>
</evidence>
<evidence type="ECO:0000259" key="4">
    <source>
        <dbReference type="Pfam" id="PF13505"/>
    </source>
</evidence>
<accession>A0A8J7RST6</accession>
<evidence type="ECO:0000256" key="2">
    <source>
        <dbReference type="SAM" id="Coils"/>
    </source>
</evidence>
<feature type="chain" id="PRO_5035163234" evidence="3">
    <location>
        <begin position="30"/>
        <end position="418"/>
    </location>
</feature>
<organism evidence="5 6">
    <name type="scientific">Natronogracilivirga saccharolytica</name>
    <dbReference type="NCBI Taxonomy" id="2812953"/>
    <lineage>
        <taxon>Bacteria</taxon>
        <taxon>Pseudomonadati</taxon>
        <taxon>Balneolota</taxon>
        <taxon>Balneolia</taxon>
        <taxon>Balneolales</taxon>
        <taxon>Cyclonatronaceae</taxon>
        <taxon>Natronogracilivirga</taxon>
    </lineage>
</organism>
<evidence type="ECO:0000313" key="5">
    <source>
        <dbReference type="EMBL" id="MBP3192297.1"/>
    </source>
</evidence>
<evidence type="ECO:0000313" key="6">
    <source>
        <dbReference type="Proteomes" id="UP000673975"/>
    </source>
</evidence>